<dbReference type="InterPro" id="IPR001117">
    <property type="entry name" value="Cu-oxidase_2nd"/>
</dbReference>
<dbReference type="Pfam" id="PF07732">
    <property type="entry name" value="Cu-oxidase_3"/>
    <property type="match status" value="1"/>
</dbReference>
<evidence type="ECO:0000259" key="4">
    <source>
        <dbReference type="Pfam" id="PF07732"/>
    </source>
</evidence>
<proteinExistence type="inferred from homology"/>
<feature type="domain" description="Plastocyanin-like" evidence="3">
    <location>
        <begin position="272"/>
        <end position="414"/>
    </location>
</feature>
<feature type="domain" description="Plastocyanin-like" evidence="2">
    <location>
        <begin position="107"/>
        <end position="181"/>
    </location>
</feature>
<comment type="similarity">
    <text evidence="1">Belongs to the multicopper oxidase family.</text>
</comment>
<dbReference type="RefSeq" id="WP_155339719.1">
    <property type="nucleotide sequence ID" value="NZ_BAAABN010000042.1"/>
</dbReference>
<reference evidence="5 6" key="1">
    <citation type="submission" date="2019-10" db="EMBL/GenBank/DDBJ databases">
        <title>Whole genome shotgun sequence of Acrocarpospora corrugata NBRC 13972.</title>
        <authorList>
            <person name="Ichikawa N."/>
            <person name="Kimura A."/>
            <person name="Kitahashi Y."/>
            <person name="Komaki H."/>
            <person name="Oguchi A."/>
        </authorList>
    </citation>
    <scope>NUCLEOTIDE SEQUENCE [LARGE SCALE GENOMIC DNA]</scope>
    <source>
        <strain evidence="5 6">NBRC 13972</strain>
    </source>
</reference>
<evidence type="ECO:0008006" key="7">
    <source>
        <dbReference type="Google" id="ProtNLM"/>
    </source>
</evidence>
<organism evidence="5 6">
    <name type="scientific">Acrocarpospora corrugata</name>
    <dbReference type="NCBI Taxonomy" id="35763"/>
    <lineage>
        <taxon>Bacteria</taxon>
        <taxon>Bacillati</taxon>
        <taxon>Actinomycetota</taxon>
        <taxon>Actinomycetes</taxon>
        <taxon>Streptosporangiales</taxon>
        <taxon>Streptosporangiaceae</taxon>
        <taxon>Acrocarpospora</taxon>
    </lineage>
</organism>
<dbReference type="Pfam" id="PF07731">
    <property type="entry name" value="Cu-oxidase_2"/>
    <property type="match status" value="1"/>
</dbReference>
<dbReference type="InterPro" id="IPR011707">
    <property type="entry name" value="Cu-oxidase-like_N"/>
</dbReference>
<name>A0A5M3W8R1_9ACTN</name>
<evidence type="ECO:0000259" key="3">
    <source>
        <dbReference type="Pfam" id="PF07731"/>
    </source>
</evidence>
<gene>
    <name evidence="5" type="ORF">Acor_56290</name>
</gene>
<dbReference type="GO" id="GO:0016491">
    <property type="term" value="F:oxidoreductase activity"/>
    <property type="evidence" value="ECO:0007669"/>
    <property type="project" value="InterPro"/>
</dbReference>
<protein>
    <recommendedName>
        <fullName evidence="7">Spore coat protein A</fullName>
    </recommendedName>
</protein>
<keyword evidence="6" id="KW-1185">Reference proteome</keyword>
<dbReference type="PANTHER" id="PTHR48267">
    <property type="entry name" value="CUPREDOXIN SUPERFAMILY PROTEIN"/>
    <property type="match status" value="1"/>
</dbReference>
<dbReference type="Proteomes" id="UP000334990">
    <property type="component" value="Unassembled WGS sequence"/>
</dbReference>
<dbReference type="SUPFAM" id="SSF49503">
    <property type="entry name" value="Cupredoxins"/>
    <property type="match status" value="3"/>
</dbReference>
<sequence length="416" mass="47086">MDGARSNEAVYAYTSHQQAAMLWYHDHAMAITRLNNYAGLAGLYLIRDPFEEGLALPRGDFEVPLVLQDRNFTPDGALSYPAKGPSPYHPKWNPNFFGDTPVVNGKAYPFLAVEPRRYRLRFLNGSNQRFFHFWFQDGDTRRPFWLIGTDGGFRAAPLRLTSVLLAPASRLDLILDLTQVPQGSRITLMNDATTPYPQGGKDVPMPEIMQFQMTKTLSSPDRTTPAQQLALRPITPLAPTPGLPRREFVLIANKDAVGESTHLAINQRLFNDPVEDFPKVGTSEIWEYVNTSGDAHPMHVHLVQFQILNRQKFDAASYQAAYKTWVSGGRDPADKPILTRYLQGDPIAPMPEEMGWKDIVIAYPGMVSRIVLRFDLPEPIAAVPGTRSEFPAEYIQHCHMLEHEDNEMMRPWQVIR</sequence>
<dbReference type="OrthoDB" id="345021at2"/>
<accession>A0A5M3W8R1</accession>
<comment type="caution">
    <text evidence="5">The sequence shown here is derived from an EMBL/GenBank/DDBJ whole genome shotgun (WGS) entry which is preliminary data.</text>
</comment>
<dbReference type="CDD" id="cd13868">
    <property type="entry name" value="CuRO_2_CotA_like"/>
    <property type="match status" value="1"/>
</dbReference>
<dbReference type="InterPro" id="IPR045087">
    <property type="entry name" value="Cu-oxidase_fam"/>
</dbReference>
<evidence type="ECO:0000313" key="5">
    <source>
        <dbReference type="EMBL" id="GES03563.1"/>
    </source>
</evidence>
<dbReference type="GO" id="GO:0005507">
    <property type="term" value="F:copper ion binding"/>
    <property type="evidence" value="ECO:0007669"/>
    <property type="project" value="InterPro"/>
</dbReference>
<dbReference type="Gene3D" id="2.60.40.420">
    <property type="entry name" value="Cupredoxins - blue copper proteins"/>
    <property type="match status" value="3"/>
</dbReference>
<evidence type="ECO:0000256" key="1">
    <source>
        <dbReference type="ARBA" id="ARBA00010609"/>
    </source>
</evidence>
<dbReference type="AlphaFoldDB" id="A0A5M3W8R1"/>
<dbReference type="InterPro" id="IPR011706">
    <property type="entry name" value="Cu-oxidase_C"/>
</dbReference>
<dbReference type="EMBL" id="BLAD01000070">
    <property type="protein sequence ID" value="GES03563.1"/>
    <property type="molecule type" value="Genomic_DNA"/>
</dbReference>
<dbReference type="CDD" id="cd13891">
    <property type="entry name" value="CuRO_3_CotA_like"/>
    <property type="match status" value="1"/>
</dbReference>
<evidence type="ECO:0000313" key="6">
    <source>
        <dbReference type="Proteomes" id="UP000334990"/>
    </source>
</evidence>
<evidence type="ECO:0000259" key="2">
    <source>
        <dbReference type="Pfam" id="PF00394"/>
    </source>
</evidence>
<dbReference type="InterPro" id="IPR008972">
    <property type="entry name" value="Cupredoxin"/>
</dbReference>
<feature type="domain" description="Plastocyanin-like" evidence="4">
    <location>
        <begin position="8"/>
        <end position="49"/>
    </location>
</feature>
<dbReference type="Pfam" id="PF00394">
    <property type="entry name" value="Cu-oxidase"/>
    <property type="match status" value="1"/>
</dbReference>
<dbReference type="PANTHER" id="PTHR48267:SF1">
    <property type="entry name" value="BILIRUBIN OXIDASE"/>
    <property type="match status" value="1"/>
</dbReference>